<evidence type="ECO:0000256" key="7">
    <source>
        <dbReference type="ARBA" id="ARBA00025735"/>
    </source>
</evidence>
<dbReference type="AlphaFoldDB" id="A0A8H7RFB5"/>
<evidence type="ECO:0000256" key="4">
    <source>
        <dbReference type="ARBA" id="ARBA00022838"/>
    </source>
</evidence>
<comment type="similarity">
    <text evidence="7">Belongs to the CENP-H/MCM16 family.</text>
</comment>
<comment type="subcellular location">
    <subcellularLocation>
        <location evidence="2">Chromosome</location>
        <location evidence="2">Centromere</location>
        <location evidence="2">Kinetochore</location>
    </subcellularLocation>
    <subcellularLocation>
        <location evidence="1">Nucleus</location>
    </subcellularLocation>
</comment>
<evidence type="ECO:0000259" key="9">
    <source>
        <dbReference type="Pfam" id="PF05837"/>
    </source>
</evidence>
<evidence type="ECO:0000256" key="8">
    <source>
        <dbReference type="SAM" id="Coils"/>
    </source>
</evidence>
<evidence type="ECO:0000256" key="6">
    <source>
        <dbReference type="ARBA" id="ARBA00023328"/>
    </source>
</evidence>
<feature type="coiled-coil region" evidence="8">
    <location>
        <begin position="126"/>
        <end position="153"/>
    </location>
</feature>
<keyword evidence="6" id="KW-0137">Centromere</keyword>
<proteinExistence type="inferred from homology"/>
<protein>
    <recommendedName>
        <fullName evidence="9">Centromere protein H C-terminal domain-containing protein</fullName>
    </recommendedName>
</protein>
<name>A0A8H7RFB5_9FUNG</name>
<keyword evidence="11" id="KW-1185">Reference proteome</keyword>
<keyword evidence="8" id="KW-0175">Coiled coil</keyword>
<evidence type="ECO:0000256" key="3">
    <source>
        <dbReference type="ARBA" id="ARBA00022454"/>
    </source>
</evidence>
<dbReference type="GO" id="GO:0000776">
    <property type="term" value="C:kinetochore"/>
    <property type="evidence" value="ECO:0007669"/>
    <property type="project" value="UniProtKB-KW"/>
</dbReference>
<evidence type="ECO:0000256" key="1">
    <source>
        <dbReference type="ARBA" id="ARBA00004123"/>
    </source>
</evidence>
<organism evidence="10 11">
    <name type="scientific">Mucor plumbeus</name>
    <dbReference type="NCBI Taxonomy" id="97098"/>
    <lineage>
        <taxon>Eukaryota</taxon>
        <taxon>Fungi</taxon>
        <taxon>Fungi incertae sedis</taxon>
        <taxon>Mucoromycota</taxon>
        <taxon>Mucoromycotina</taxon>
        <taxon>Mucoromycetes</taxon>
        <taxon>Mucorales</taxon>
        <taxon>Mucorineae</taxon>
        <taxon>Mucoraceae</taxon>
        <taxon>Mucor</taxon>
    </lineage>
</organism>
<evidence type="ECO:0000313" key="10">
    <source>
        <dbReference type="EMBL" id="KAG2209598.1"/>
    </source>
</evidence>
<evidence type="ECO:0000256" key="2">
    <source>
        <dbReference type="ARBA" id="ARBA00004629"/>
    </source>
</evidence>
<sequence>MPLTNKEKQILDSHREILWIKRQLEQIEQNEKADLEAHKYEIPEDATEQHVEESIIETKLKIDELKNNYDMLCQFNKSKEALAKSVNNQHFTLEALYPKLTDHHNMEIKRATEEQINKRDKYVVQVMKMLAELNKKKAELRVIQQKIMRQHEKNSDISAKVDLLRADRSKRDVNPEAVALLKAVNAKRDQINLVRGVLNGVILESGIAWGEEERWLETILRIGEALPLY</sequence>
<keyword evidence="5" id="KW-0539">Nucleus</keyword>
<gene>
    <name evidence="10" type="ORF">INT46_007593</name>
</gene>
<dbReference type="Proteomes" id="UP000650833">
    <property type="component" value="Unassembled WGS sequence"/>
</dbReference>
<dbReference type="GO" id="GO:0051382">
    <property type="term" value="P:kinetochore assembly"/>
    <property type="evidence" value="ECO:0007669"/>
    <property type="project" value="InterPro"/>
</dbReference>
<keyword evidence="4" id="KW-0995">Kinetochore</keyword>
<dbReference type="EMBL" id="JAEPRC010000093">
    <property type="protein sequence ID" value="KAG2209598.1"/>
    <property type="molecule type" value="Genomic_DNA"/>
</dbReference>
<keyword evidence="3" id="KW-0158">Chromosome</keyword>
<accession>A0A8H7RFB5</accession>
<dbReference type="Pfam" id="PF05837">
    <property type="entry name" value="CENP-H"/>
    <property type="match status" value="1"/>
</dbReference>
<evidence type="ECO:0000313" key="11">
    <source>
        <dbReference type="Proteomes" id="UP000650833"/>
    </source>
</evidence>
<dbReference type="GO" id="GO:0005634">
    <property type="term" value="C:nucleus"/>
    <property type="evidence" value="ECO:0007669"/>
    <property type="project" value="UniProtKB-SubCell"/>
</dbReference>
<comment type="caution">
    <text evidence="10">The sequence shown here is derived from an EMBL/GenBank/DDBJ whole genome shotgun (WGS) entry which is preliminary data.</text>
</comment>
<feature type="domain" description="Centromere protein H C-terminal" evidence="9">
    <location>
        <begin position="16"/>
        <end position="221"/>
    </location>
</feature>
<reference evidence="10" key="1">
    <citation type="submission" date="2020-12" db="EMBL/GenBank/DDBJ databases">
        <title>Metabolic potential, ecology and presence of endohyphal bacteria is reflected in genomic diversity of Mucoromycotina.</title>
        <authorList>
            <person name="Muszewska A."/>
            <person name="Okrasinska A."/>
            <person name="Steczkiewicz K."/>
            <person name="Drgas O."/>
            <person name="Orlowska M."/>
            <person name="Perlinska-Lenart U."/>
            <person name="Aleksandrzak-Piekarczyk T."/>
            <person name="Szatraj K."/>
            <person name="Zielenkiewicz U."/>
            <person name="Pilsyk S."/>
            <person name="Malc E."/>
            <person name="Mieczkowski P."/>
            <person name="Kruszewska J.S."/>
            <person name="Biernat P."/>
            <person name="Pawlowska J."/>
        </authorList>
    </citation>
    <scope>NUCLEOTIDE SEQUENCE</scope>
    <source>
        <strain evidence="10">CBS 226.32</strain>
    </source>
</reference>
<dbReference type="InterPro" id="IPR008426">
    <property type="entry name" value="CENP-H_C"/>
</dbReference>
<dbReference type="OrthoDB" id="2274804at2759"/>
<evidence type="ECO:0000256" key="5">
    <source>
        <dbReference type="ARBA" id="ARBA00023242"/>
    </source>
</evidence>